<comment type="caution">
    <text evidence="2">The sequence shown here is derived from an EMBL/GenBank/DDBJ whole genome shotgun (WGS) entry which is preliminary data.</text>
</comment>
<evidence type="ECO:0000313" key="3">
    <source>
        <dbReference type="Proteomes" id="UP001152795"/>
    </source>
</evidence>
<dbReference type="Gene3D" id="1.20.5.190">
    <property type="match status" value="1"/>
</dbReference>
<dbReference type="SUPFAM" id="SSF52540">
    <property type="entry name" value="P-loop containing nucleoside triphosphate hydrolases"/>
    <property type="match status" value="1"/>
</dbReference>
<protein>
    <submittedName>
        <fullName evidence="2">Spermatogenesis-associated 17-like</fullName>
    </submittedName>
</protein>
<evidence type="ECO:0000256" key="1">
    <source>
        <dbReference type="SAM" id="MobiDB-lite"/>
    </source>
</evidence>
<dbReference type="PROSITE" id="PS50096">
    <property type="entry name" value="IQ"/>
    <property type="match status" value="3"/>
</dbReference>
<reference evidence="2" key="1">
    <citation type="submission" date="2020-04" db="EMBL/GenBank/DDBJ databases">
        <authorList>
            <person name="Alioto T."/>
            <person name="Alioto T."/>
            <person name="Gomez Garrido J."/>
        </authorList>
    </citation>
    <scope>NUCLEOTIDE SEQUENCE</scope>
    <source>
        <strain evidence="2">A484AB</strain>
    </source>
</reference>
<dbReference type="Pfam" id="PF00612">
    <property type="entry name" value="IQ"/>
    <property type="match status" value="3"/>
</dbReference>
<dbReference type="SMART" id="SM00015">
    <property type="entry name" value="IQ"/>
    <property type="match status" value="3"/>
</dbReference>
<evidence type="ECO:0000313" key="2">
    <source>
        <dbReference type="EMBL" id="CAB3976877.1"/>
    </source>
</evidence>
<proteinExistence type="predicted"/>
<feature type="region of interest" description="Disordered" evidence="1">
    <location>
        <begin position="199"/>
        <end position="235"/>
    </location>
</feature>
<dbReference type="OrthoDB" id="190375at2759"/>
<dbReference type="Proteomes" id="UP001152795">
    <property type="component" value="Unassembled WGS sequence"/>
</dbReference>
<dbReference type="InterPro" id="IPR027417">
    <property type="entry name" value="P-loop_NTPase"/>
</dbReference>
<sequence>MATFVRLQVETSSIKDELFRKLREGERNRKTEYDSAVRIQSWFRGIKVRAFLKFLHHCATVIQRRYRGHLDRIWYRDIVQDAVVQMRERYYNSMATRIQKAWRGYYTRKYMHNYYSRKRYLEGLKTKNSIVRKELEVWRISLEREKEIERQKDEEATKEAYNKRHHYLLSTVQIPGVYNARFNPELRTKEVELRSARQRGQLRKHKTVSANTTSRSLNAESSVLPPIGKSAQGPFRKQDEVSYQRHRPLNPTLRVQTAYTSVEESRAKMKTEEWIARVVEKPFQPFTHHEKVYNPLLHTKSTFGSLPYGSKHFREECDKHVTQERFRTVVSPIPVFEQFGKTY</sequence>
<dbReference type="EMBL" id="CACRXK020000018">
    <property type="protein sequence ID" value="CAB3976877.1"/>
    <property type="molecule type" value="Genomic_DNA"/>
</dbReference>
<accession>A0A7D9H7N7</accession>
<dbReference type="InterPro" id="IPR000048">
    <property type="entry name" value="IQ_motif_EF-hand-BS"/>
</dbReference>
<dbReference type="AlphaFoldDB" id="A0A7D9H7N7"/>
<name>A0A7D9H7N7_PARCT</name>
<keyword evidence="3" id="KW-1185">Reference proteome</keyword>
<gene>
    <name evidence="2" type="ORF">PACLA_8A016487</name>
</gene>
<feature type="compositionally biased region" description="Polar residues" evidence="1">
    <location>
        <begin position="208"/>
        <end position="221"/>
    </location>
</feature>
<organism evidence="2 3">
    <name type="scientific">Paramuricea clavata</name>
    <name type="common">Red gorgonian</name>
    <name type="synonym">Violescent sea-whip</name>
    <dbReference type="NCBI Taxonomy" id="317549"/>
    <lineage>
        <taxon>Eukaryota</taxon>
        <taxon>Metazoa</taxon>
        <taxon>Cnidaria</taxon>
        <taxon>Anthozoa</taxon>
        <taxon>Octocorallia</taxon>
        <taxon>Malacalcyonacea</taxon>
        <taxon>Plexauridae</taxon>
        <taxon>Paramuricea</taxon>
    </lineage>
</organism>